<accession>A0ACC2XLK6</accession>
<dbReference type="EMBL" id="JASBWV010000008">
    <property type="protein sequence ID" value="KAJ9124868.1"/>
    <property type="molecule type" value="Genomic_DNA"/>
</dbReference>
<sequence length="487" mass="52121">MRVSALLAGLASLALVKGADRKFTFKNNCKQTIWPGFQDSSAKKLIDAEGSEKVMGFMLKEGGERTILVPDTWSGRMWGRTDCKNKDGQFKSTIAEFTLRKPDADGPDNYDLSLVDGFNLQMQIKPNKGCQELSCTTDINAICPKELQKDGGCVTACKAGICLTFPSSSNFVEAEGIYRNATGDFPGNRNCCTGPFAIPEYCSLEMNDYYWLFKDACPKAYAVRPTGMSPSTSYQWLATQVCVPPTWTWLSWASENKKDKEPVTNASSTRDFAPTSNPGGPAHNPAATKTGASKDTKAPAKTGAPPVPSKTGETKDSEGPAKTGLVSGGTNTYYVGRMLIPIYYSQPSLQPDAFSGSKSAPVETVDESAGSGLTPMPTRTPSASDGPTSTLVSSVLASCKLQVAQMFTGFLLFFKHPAASSNNPPASGLPGANLKLPIPIPTTGATDSEGHEGINLGAIPNDKPSCKRNKKRGMKKRLLESRQKESL</sequence>
<reference evidence="1" key="1">
    <citation type="submission" date="2023-04" db="EMBL/GenBank/DDBJ databases">
        <title>Draft Genome sequencing of Naganishia species isolated from polar environments using Oxford Nanopore Technology.</title>
        <authorList>
            <person name="Leo P."/>
            <person name="Venkateswaran K."/>
        </authorList>
    </citation>
    <scope>NUCLEOTIDE SEQUENCE</scope>
    <source>
        <strain evidence="1">DBVPG 5303</strain>
    </source>
</reference>
<protein>
    <submittedName>
        <fullName evidence="1">Uncharacterized protein</fullName>
    </submittedName>
</protein>
<name>A0ACC2XLK6_9TREE</name>
<organism evidence="1 2">
    <name type="scientific">Naganishia onofrii</name>
    <dbReference type="NCBI Taxonomy" id="1851511"/>
    <lineage>
        <taxon>Eukaryota</taxon>
        <taxon>Fungi</taxon>
        <taxon>Dikarya</taxon>
        <taxon>Basidiomycota</taxon>
        <taxon>Agaricomycotina</taxon>
        <taxon>Tremellomycetes</taxon>
        <taxon>Filobasidiales</taxon>
        <taxon>Filobasidiaceae</taxon>
        <taxon>Naganishia</taxon>
    </lineage>
</organism>
<evidence type="ECO:0000313" key="2">
    <source>
        <dbReference type="Proteomes" id="UP001234202"/>
    </source>
</evidence>
<evidence type="ECO:0000313" key="1">
    <source>
        <dbReference type="EMBL" id="KAJ9124868.1"/>
    </source>
</evidence>
<comment type="caution">
    <text evidence="1">The sequence shown here is derived from an EMBL/GenBank/DDBJ whole genome shotgun (WGS) entry which is preliminary data.</text>
</comment>
<keyword evidence="2" id="KW-1185">Reference proteome</keyword>
<proteinExistence type="predicted"/>
<dbReference type="Proteomes" id="UP001234202">
    <property type="component" value="Unassembled WGS sequence"/>
</dbReference>
<gene>
    <name evidence="1" type="ORF">QFC24_002797</name>
</gene>